<dbReference type="Proteomes" id="UP000320772">
    <property type="component" value="Unassembled WGS sequence"/>
</dbReference>
<evidence type="ECO:0000256" key="4">
    <source>
        <dbReference type="ARBA" id="ARBA00022989"/>
    </source>
</evidence>
<dbReference type="Gene3D" id="1.20.1250.20">
    <property type="entry name" value="MFS general substrate transporter like domains"/>
    <property type="match status" value="1"/>
</dbReference>
<comment type="subcellular location">
    <subcellularLocation>
        <location evidence="1">Cell membrane</location>
        <topology evidence="1">Multi-pass membrane protein</topology>
    </subcellularLocation>
</comment>
<evidence type="ECO:0000256" key="1">
    <source>
        <dbReference type="ARBA" id="ARBA00004651"/>
    </source>
</evidence>
<keyword evidence="2" id="KW-1003">Cell membrane</keyword>
<dbReference type="PROSITE" id="PS50850">
    <property type="entry name" value="MFS"/>
    <property type="match status" value="1"/>
</dbReference>
<sequence>MDSIEPLDVERVRPPYGVGPAMLSLMLATFTIGTGEFAMMGLLPEFSHSLNITISQASWAISAYAMGVVIGAPLIAILGARLPRRTLLLCLLCLFITGNIGSILMPGFAGIELMRFITGLPHGAFFGVSALIGASMVERARRGLARGLRQHRSTGRTVLRRHLVLRATGQAASGRNGTV</sequence>
<feature type="transmembrane region" description="Helical" evidence="6">
    <location>
        <begin position="59"/>
        <end position="80"/>
    </location>
</feature>
<dbReference type="PANTHER" id="PTHR43124:SF3">
    <property type="entry name" value="CHLORAMPHENICOL EFFLUX PUMP RV0191"/>
    <property type="match status" value="1"/>
</dbReference>
<dbReference type="SUPFAM" id="SSF103473">
    <property type="entry name" value="MFS general substrate transporter"/>
    <property type="match status" value="1"/>
</dbReference>
<dbReference type="InterPro" id="IPR050189">
    <property type="entry name" value="MFS_Efflux_Transporters"/>
</dbReference>
<feature type="transmembrane region" description="Helical" evidence="6">
    <location>
        <begin position="87"/>
        <end position="110"/>
    </location>
</feature>
<dbReference type="PANTHER" id="PTHR43124">
    <property type="entry name" value="PURINE EFFLUX PUMP PBUE"/>
    <property type="match status" value="1"/>
</dbReference>
<dbReference type="AlphaFoldDB" id="A0A4Y3M2T8"/>
<keyword evidence="3 6" id="KW-0812">Transmembrane</keyword>
<dbReference type="InterPro" id="IPR011701">
    <property type="entry name" value="MFS"/>
</dbReference>
<evidence type="ECO:0000256" key="2">
    <source>
        <dbReference type="ARBA" id="ARBA00022475"/>
    </source>
</evidence>
<accession>A0A4Y3M2T8</accession>
<evidence type="ECO:0000256" key="5">
    <source>
        <dbReference type="ARBA" id="ARBA00023136"/>
    </source>
</evidence>
<feature type="transmembrane region" description="Helical" evidence="6">
    <location>
        <begin position="21"/>
        <end position="39"/>
    </location>
</feature>
<keyword evidence="5 6" id="KW-0472">Membrane</keyword>
<evidence type="ECO:0000256" key="6">
    <source>
        <dbReference type="SAM" id="Phobius"/>
    </source>
</evidence>
<dbReference type="InterPro" id="IPR020846">
    <property type="entry name" value="MFS_dom"/>
</dbReference>
<dbReference type="GO" id="GO:0005886">
    <property type="term" value="C:plasma membrane"/>
    <property type="evidence" value="ECO:0007669"/>
    <property type="project" value="UniProtKB-SubCell"/>
</dbReference>
<feature type="transmembrane region" description="Helical" evidence="6">
    <location>
        <begin position="116"/>
        <end position="137"/>
    </location>
</feature>
<dbReference type="GO" id="GO:0022857">
    <property type="term" value="F:transmembrane transporter activity"/>
    <property type="evidence" value="ECO:0007669"/>
    <property type="project" value="InterPro"/>
</dbReference>
<reference evidence="8 9" key="1">
    <citation type="submission" date="2019-06" db="EMBL/GenBank/DDBJ databases">
        <title>Whole genome shotgun sequence of Gluconobacter roseus NBRC 3990.</title>
        <authorList>
            <person name="Hosoyama A."/>
            <person name="Uohara A."/>
            <person name="Ohji S."/>
            <person name="Ichikawa N."/>
        </authorList>
    </citation>
    <scope>NUCLEOTIDE SEQUENCE [LARGE SCALE GENOMIC DNA]</scope>
    <source>
        <strain evidence="8 9">NBRC 3990</strain>
    </source>
</reference>
<keyword evidence="9" id="KW-1185">Reference proteome</keyword>
<evidence type="ECO:0000313" key="9">
    <source>
        <dbReference type="Proteomes" id="UP000320772"/>
    </source>
</evidence>
<dbReference type="InterPro" id="IPR036259">
    <property type="entry name" value="MFS_trans_sf"/>
</dbReference>
<evidence type="ECO:0000256" key="3">
    <source>
        <dbReference type="ARBA" id="ARBA00022692"/>
    </source>
</evidence>
<proteinExistence type="predicted"/>
<keyword evidence="4 6" id="KW-1133">Transmembrane helix</keyword>
<gene>
    <name evidence="8" type="ORF">GRO01_04790</name>
</gene>
<name>A0A4Y3M2T8_9PROT</name>
<feature type="domain" description="Major facilitator superfamily (MFS) profile" evidence="7">
    <location>
        <begin position="21"/>
        <end position="179"/>
    </location>
</feature>
<dbReference type="EMBL" id="BJLY01000001">
    <property type="protein sequence ID" value="GEB02903.1"/>
    <property type="molecule type" value="Genomic_DNA"/>
</dbReference>
<comment type="caution">
    <text evidence="8">The sequence shown here is derived from an EMBL/GenBank/DDBJ whole genome shotgun (WGS) entry which is preliminary data.</text>
</comment>
<organism evidence="8 9">
    <name type="scientific">Gluconobacter roseus NBRC 3990</name>
    <dbReference type="NCBI Taxonomy" id="1307950"/>
    <lineage>
        <taxon>Bacteria</taxon>
        <taxon>Pseudomonadati</taxon>
        <taxon>Pseudomonadota</taxon>
        <taxon>Alphaproteobacteria</taxon>
        <taxon>Acetobacterales</taxon>
        <taxon>Acetobacteraceae</taxon>
        <taxon>Gluconobacter</taxon>
    </lineage>
</organism>
<evidence type="ECO:0000313" key="8">
    <source>
        <dbReference type="EMBL" id="GEB02903.1"/>
    </source>
</evidence>
<evidence type="ECO:0000259" key="7">
    <source>
        <dbReference type="PROSITE" id="PS50850"/>
    </source>
</evidence>
<protein>
    <recommendedName>
        <fullName evidence="7">Major facilitator superfamily (MFS) profile domain-containing protein</fullName>
    </recommendedName>
</protein>
<dbReference type="Pfam" id="PF07690">
    <property type="entry name" value="MFS_1"/>
    <property type="match status" value="1"/>
</dbReference>